<proteinExistence type="predicted"/>
<dbReference type="InterPro" id="IPR029063">
    <property type="entry name" value="SAM-dependent_MTases_sf"/>
</dbReference>
<dbReference type="RefSeq" id="WP_258734561.1">
    <property type="nucleotide sequence ID" value="NZ_JANTHZ010000012.1"/>
</dbReference>
<dbReference type="PANTHER" id="PTHR43648:SF1">
    <property type="entry name" value="ELECTRON TRANSFER FLAVOPROTEIN BETA SUBUNIT LYSINE METHYLTRANSFERASE"/>
    <property type="match status" value="1"/>
</dbReference>
<dbReference type="Pfam" id="PF06325">
    <property type="entry name" value="PrmA"/>
    <property type="match status" value="1"/>
</dbReference>
<reference evidence="3" key="1">
    <citation type="submission" date="2022-08" db="EMBL/GenBank/DDBJ databases">
        <authorList>
            <person name="Li F."/>
        </authorList>
    </citation>
    <scope>NUCLEOTIDE SEQUENCE</scope>
    <source>
        <strain evidence="3">MQZ15Z-1</strain>
    </source>
</reference>
<protein>
    <submittedName>
        <fullName evidence="3">Methyltransferase</fullName>
    </submittedName>
</protein>
<dbReference type="GO" id="GO:0032259">
    <property type="term" value="P:methylation"/>
    <property type="evidence" value="ECO:0007669"/>
    <property type="project" value="UniProtKB-KW"/>
</dbReference>
<keyword evidence="4" id="KW-1185">Reference proteome</keyword>
<dbReference type="AlphaFoldDB" id="A0A9X2T7E3"/>
<dbReference type="PANTHER" id="PTHR43648">
    <property type="entry name" value="ELECTRON TRANSFER FLAVOPROTEIN BETA SUBUNIT LYSINE METHYLTRANSFERASE"/>
    <property type="match status" value="1"/>
</dbReference>
<evidence type="ECO:0000256" key="2">
    <source>
        <dbReference type="ARBA" id="ARBA00022679"/>
    </source>
</evidence>
<evidence type="ECO:0000313" key="3">
    <source>
        <dbReference type="EMBL" id="MCS0497409.1"/>
    </source>
</evidence>
<organism evidence="3 4">
    <name type="scientific">Ancylobacter mangrovi</name>
    <dbReference type="NCBI Taxonomy" id="2972472"/>
    <lineage>
        <taxon>Bacteria</taxon>
        <taxon>Pseudomonadati</taxon>
        <taxon>Pseudomonadota</taxon>
        <taxon>Alphaproteobacteria</taxon>
        <taxon>Hyphomicrobiales</taxon>
        <taxon>Xanthobacteraceae</taxon>
        <taxon>Ancylobacter</taxon>
    </lineage>
</organism>
<evidence type="ECO:0000256" key="1">
    <source>
        <dbReference type="ARBA" id="ARBA00022603"/>
    </source>
</evidence>
<dbReference type="Gene3D" id="3.40.50.150">
    <property type="entry name" value="Vaccinia Virus protein VP39"/>
    <property type="match status" value="1"/>
</dbReference>
<dbReference type="GO" id="GO:0016279">
    <property type="term" value="F:protein-lysine N-methyltransferase activity"/>
    <property type="evidence" value="ECO:0007669"/>
    <property type="project" value="TreeGrafter"/>
</dbReference>
<gene>
    <name evidence="3" type="ORF">NVS89_20165</name>
</gene>
<name>A0A9X2T7E3_9HYPH</name>
<accession>A0A9X2T7E3</accession>
<dbReference type="InterPro" id="IPR050078">
    <property type="entry name" value="Ribosomal_L11_MeTrfase_PrmA"/>
</dbReference>
<dbReference type="EMBL" id="JANTHZ010000012">
    <property type="protein sequence ID" value="MCS0497409.1"/>
    <property type="molecule type" value="Genomic_DNA"/>
</dbReference>
<dbReference type="SUPFAM" id="SSF53335">
    <property type="entry name" value="S-adenosyl-L-methionine-dependent methyltransferases"/>
    <property type="match status" value="1"/>
</dbReference>
<comment type="caution">
    <text evidence="3">The sequence shown here is derived from an EMBL/GenBank/DDBJ whole genome shotgun (WGS) entry which is preliminary data.</text>
</comment>
<evidence type="ECO:0000313" key="4">
    <source>
        <dbReference type="Proteomes" id="UP001151088"/>
    </source>
</evidence>
<dbReference type="Proteomes" id="UP001151088">
    <property type="component" value="Unassembled WGS sequence"/>
</dbReference>
<sequence>MTRRAAADPAAFIRAETRPLAVPLVPEITLQLAVESLPIWQRTEEELGEIGLPPPFWAFAWAGGQALARHVLDHPDIVRGRRVLDFAAGSGLVAIAARLAGARAVEAADIDPFAQAAIVLNAALNGVEAPQVLAQDIVGTDAGWEVVLAGDIAYERDTALRVFAWLESLAARGAQVWIGDPARTYLPRERLEKVADYGVPVTRELEDAEIKRTAVWRPRALP</sequence>
<keyword evidence="2" id="KW-0808">Transferase</keyword>
<keyword evidence="1 3" id="KW-0489">Methyltransferase</keyword>